<reference evidence="2" key="1">
    <citation type="journal article" date="2014" name="Nat. Commun.">
        <title>Genomic adaptations of the halophilic Dead Sea filamentous fungus Eurotium rubrum.</title>
        <authorList>
            <person name="Kis-Papo T."/>
            <person name="Weig A.R."/>
            <person name="Riley R."/>
            <person name="Persoh D."/>
            <person name="Salamov A."/>
            <person name="Sun H."/>
            <person name="Lipzen A."/>
            <person name="Wasser S.P."/>
            <person name="Rambold G."/>
            <person name="Grigoriev I.V."/>
            <person name="Nevo E."/>
        </authorList>
    </citation>
    <scope>NUCLEOTIDE SEQUENCE [LARGE SCALE GENOMIC DNA]</scope>
    <source>
        <strain evidence="2">CBS 135680</strain>
    </source>
</reference>
<dbReference type="EMBL" id="KK088454">
    <property type="protein sequence ID" value="EYE90751.1"/>
    <property type="molecule type" value="Genomic_DNA"/>
</dbReference>
<dbReference type="RefSeq" id="XP_040634441.1">
    <property type="nucleotide sequence ID" value="XM_040778202.1"/>
</dbReference>
<name>A0A017S1N2_ASPRC</name>
<evidence type="ECO:0000313" key="2">
    <source>
        <dbReference type="Proteomes" id="UP000019804"/>
    </source>
</evidence>
<keyword evidence="2" id="KW-1185">Reference proteome</keyword>
<proteinExistence type="predicted"/>
<dbReference type="Proteomes" id="UP000019804">
    <property type="component" value="Unassembled WGS sequence"/>
</dbReference>
<dbReference type="AlphaFoldDB" id="A0A017S1N2"/>
<evidence type="ECO:0000313" key="1">
    <source>
        <dbReference type="EMBL" id="EYE90751.1"/>
    </source>
</evidence>
<sequence length="153" mass="16439">MGILVSSSSHCKASTRLLLSAPVDYGGHYCGGSRAKPLASVGRFLYQLLNSALGSAPCSRHQRKSSSERRSCHSCPRGFGGQMADEIIDRLDGDFVGVRNVQCHVDLEILRAKGVEEEMISLSNLFLQLSKLPVLSLTAAYVDNIALTGNKTG</sequence>
<gene>
    <name evidence="1" type="ORF">EURHEDRAFT_285197</name>
</gene>
<organism evidence="1 2">
    <name type="scientific">Aspergillus ruber (strain CBS 135680)</name>
    <dbReference type="NCBI Taxonomy" id="1388766"/>
    <lineage>
        <taxon>Eukaryota</taxon>
        <taxon>Fungi</taxon>
        <taxon>Dikarya</taxon>
        <taxon>Ascomycota</taxon>
        <taxon>Pezizomycotina</taxon>
        <taxon>Eurotiomycetes</taxon>
        <taxon>Eurotiomycetidae</taxon>
        <taxon>Eurotiales</taxon>
        <taxon>Aspergillaceae</taxon>
        <taxon>Aspergillus</taxon>
        <taxon>Aspergillus subgen. Aspergillus</taxon>
    </lineage>
</organism>
<accession>A0A017S1N2</accession>
<dbReference type="GeneID" id="63693326"/>
<dbReference type="HOGENOM" id="CLU_1712885_0_0_1"/>
<protein>
    <submittedName>
        <fullName evidence="1">Uncharacterized protein</fullName>
    </submittedName>
</protein>